<dbReference type="EMBL" id="CAMXCT030002284">
    <property type="protein sequence ID" value="CAL4784371.1"/>
    <property type="molecule type" value="Genomic_DNA"/>
</dbReference>
<comment type="caution">
    <text evidence="1">The sequence shown here is derived from an EMBL/GenBank/DDBJ whole genome shotgun (WGS) entry which is preliminary data.</text>
</comment>
<name>A0A9P1CSS6_9DINO</name>
<sequence>MAPCERCVCQFCGKSLGLFGIDGFGVWRRRHEKRCRQRQEASRGDCNAQHCLVRSVLPAAQPLHHSPETNEGKIRKLPTLLQGTQGAQGGMQSLAAQNQIYLENVLDRRNEQLIKAVLTEYLKPRRHTQWVDIVGDSSTDSGFPPCPFPVLFGFGTSAEILFLRAACRQTFQPLEVLAEQFVNDLPENKSFVLEMVCDLSMKRNLDSIGDQHVWKSCKGLIFLLRRADVLGQCRPDLMERLLKAFALLRLDKDWKVQIAANVLVMTVESVMTVMTPDLPGCVDADVPVQALMA</sequence>
<accession>A0A9P1CSS6</accession>
<dbReference type="EMBL" id="CAMXCT010002284">
    <property type="protein sequence ID" value="CAI3997059.1"/>
    <property type="molecule type" value="Genomic_DNA"/>
</dbReference>
<dbReference type="Proteomes" id="UP001152797">
    <property type="component" value="Unassembled WGS sequence"/>
</dbReference>
<gene>
    <name evidence="1" type="ORF">C1SCF055_LOCUS23480</name>
</gene>
<reference evidence="1" key="1">
    <citation type="submission" date="2022-10" db="EMBL/GenBank/DDBJ databases">
        <authorList>
            <person name="Chen Y."/>
            <person name="Dougan E. K."/>
            <person name="Chan C."/>
            <person name="Rhodes N."/>
            <person name="Thang M."/>
        </authorList>
    </citation>
    <scope>NUCLEOTIDE SEQUENCE</scope>
</reference>
<reference evidence="2" key="2">
    <citation type="submission" date="2024-04" db="EMBL/GenBank/DDBJ databases">
        <authorList>
            <person name="Chen Y."/>
            <person name="Shah S."/>
            <person name="Dougan E. K."/>
            <person name="Thang M."/>
            <person name="Chan C."/>
        </authorList>
    </citation>
    <scope>NUCLEOTIDE SEQUENCE [LARGE SCALE GENOMIC DNA]</scope>
</reference>
<evidence type="ECO:0000313" key="2">
    <source>
        <dbReference type="EMBL" id="CAL1150434.1"/>
    </source>
</evidence>
<evidence type="ECO:0000313" key="3">
    <source>
        <dbReference type="Proteomes" id="UP001152797"/>
    </source>
</evidence>
<proteinExistence type="predicted"/>
<evidence type="ECO:0000313" key="1">
    <source>
        <dbReference type="EMBL" id="CAI3997059.1"/>
    </source>
</evidence>
<protein>
    <submittedName>
        <fullName evidence="1">Uncharacterized protein</fullName>
    </submittedName>
</protein>
<dbReference type="AlphaFoldDB" id="A0A9P1CSS6"/>
<organism evidence="1">
    <name type="scientific">Cladocopium goreaui</name>
    <dbReference type="NCBI Taxonomy" id="2562237"/>
    <lineage>
        <taxon>Eukaryota</taxon>
        <taxon>Sar</taxon>
        <taxon>Alveolata</taxon>
        <taxon>Dinophyceae</taxon>
        <taxon>Suessiales</taxon>
        <taxon>Symbiodiniaceae</taxon>
        <taxon>Cladocopium</taxon>
    </lineage>
</organism>
<keyword evidence="3" id="KW-1185">Reference proteome</keyword>
<dbReference type="EMBL" id="CAMXCT020002284">
    <property type="protein sequence ID" value="CAL1150434.1"/>
    <property type="molecule type" value="Genomic_DNA"/>
</dbReference>